<evidence type="ECO:0000313" key="2">
    <source>
        <dbReference type="EMBL" id="GLY74629.1"/>
    </source>
</evidence>
<dbReference type="EMBL" id="BSTJ01000003">
    <property type="protein sequence ID" value="GLY74629.1"/>
    <property type="molecule type" value="Genomic_DNA"/>
</dbReference>
<reference evidence="2" key="1">
    <citation type="submission" date="2023-03" db="EMBL/GenBank/DDBJ databases">
        <title>Actinoallomurus iriomotensis NBRC 103681.</title>
        <authorList>
            <person name="Ichikawa N."/>
            <person name="Sato H."/>
            <person name="Tonouchi N."/>
        </authorList>
    </citation>
    <scope>NUCLEOTIDE SEQUENCE</scope>
    <source>
        <strain evidence="2">NBRC 103681</strain>
    </source>
</reference>
<feature type="region of interest" description="Disordered" evidence="1">
    <location>
        <begin position="33"/>
        <end position="64"/>
    </location>
</feature>
<reference evidence="3" key="2">
    <citation type="submission" date="2023-03" db="EMBL/GenBank/DDBJ databases">
        <title>Actinoallomurus iriomotensis NBRC 103684.</title>
        <authorList>
            <person name="Ichikawa N."/>
            <person name="Sato H."/>
            <person name="Tonouchi N."/>
        </authorList>
    </citation>
    <scope>NUCLEOTIDE SEQUENCE</scope>
    <source>
        <strain evidence="3">NBRC 103684</strain>
    </source>
</reference>
<protein>
    <submittedName>
        <fullName evidence="3">Uncharacterized protein</fullName>
    </submittedName>
</protein>
<dbReference type="AlphaFoldDB" id="A0A9W6VXD5"/>
<gene>
    <name evidence="2" type="ORF">Airi01_028960</name>
    <name evidence="3" type="ORF">Airi02_016790</name>
</gene>
<sequence length="64" mass="6852">MTDKTYNRFNTIVSTPNEVAGQQTVSRVLPERAGTPARKYPRLAAPDRTGGSAGFAGAIDSPTW</sequence>
<accession>A0A9W6VXD5</accession>
<evidence type="ECO:0000256" key="1">
    <source>
        <dbReference type="SAM" id="MobiDB-lite"/>
    </source>
</evidence>
<evidence type="ECO:0000313" key="3">
    <source>
        <dbReference type="EMBL" id="GLY83750.1"/>
    </source>
</evidence>
<organism evidence="3 4">
    <name type="scientific">Actinoallomurus iriomotensis</name>
    <dbReference type="NCBI Taxonomy" id="478107"/>
    <lineage>
        <taxon>Bacteria</taxon>
        <taxon>Bacillati</taxon>
        <taxon>Actinomycetota</taxon>
        <taxon>Actinomycetes</taxon>
        <taxon>Streptosporangiales</taxon>
        <taxon>Thermomonosporaceae</taxon>
        <taxon>Actinoallomurus</taxon>
    </lineage>
</organism>
<dbReference type="Proteomes" id="UP001165074">
    <property type="component" value="Unassembled WGS sequence"/>
</dbReference>
<dbReference type="Proteomes" id="UP001165135">
    <property type="component" value="Unassembled WGS sequence"/>
</dbReference>
<keyword evidence="4" id="KW-1185">Reference proteome</keyword>
<comment type="caution">
    <text evidence="3">The sequence shown here is derived from an EMBL/GenBank/DDBJ whole genome shotgun (WGS) entry which is preliminary data.</text>
</comment>
<name>A0A9W6VXD5_9ACTN</name>
<dbReference type="EMBL" id="BSTK01000002">
    <property type="protein sequence ID" value="GLY83750.1"/>
    <property type="molecule type" value="Genomic_DNA"/>
</dbReference>
<proteinExistence type="predicted"/>
<evidence type="ECO:0000313" key="4">
    <source>
        <dbReference type="Proteomes" id="UP001165074"/>
    </source>
</evidence>
<dbReference type="RefSeq" id="WP_285568344.1">
    <property type="nucleotide sequence ID" value="NZ_BSTJ01000003.1"/>
</dbReference>